<dbReference type="Proteomes" id="UP001303760">
    <property type="component" value="Unassembled WGS sequence"/>
</dbReference>
<feature type="domain" description="Lactate/malate dehydrogenase N-terminal" evidence="6">
    <location>
        <begin position="11"/>
        <end position="149"/>
    </location>
</feature>
<dbReference type="AlphaFoldDB" id="A0AAN7C0D8"/>
<name>A0AAN7C0D8_9PEZI</name>
<proteinExistence type="inferred from homology"/>
<evidence type="ECO:0000256" key="4">
    <source>
        <dbReference type="RuleBase" id="RU003369"/>
    </source>
</evidence>
<feature type="binding site" evidence="3">
    <location>
        <position position="41"/>
    </location>
    <ligand>
        <name>NAD(+)</name>
        <dbReference type="ChEBI" id="CHEBI:57540"/>
    </ligand>
</feature>
<dbReference type="InterPro" id="IPR001236">
    <property type="entry name" value="Lactate/malate_DH_N"/>
</dbReference>
<protein>
    <submittedName>
        <fullName evidence="8">Lactate/ malate dehydrogenase</fullName>
    </submittedName>
</protein>
<evidence type="ECO:0000313" key="8">
    <source>
        <dbReference type="EMBL" id="KAK4233008.1"/>
    </source>
</evidence>
<keyword evidence="5" id="KW-0472">Membrane</keyword>
<keyword evidence="9" id="KW-1185">Reference proteome</keyword>
<dbReference type="InterPro" id="IPR036291">
    <property type="entry name" value="NAD(P)-bd_dom_sf"/>
</dbReference>
<dbReference type="GO" id="GO:0004459">
    <property type="term" value="F:L-lactate dehydrogenase (NAD+) activity"/>
    <property type="evidence" value="ECO:0007669"/>
    <property type="project" value="TreeGrafter"/>
</dbReference>
<feature type="binding site" evidence="3">
    <location>
        <position position="102"/>
    </location>
    <ligand>
        <name>NAD(+)</name>
        <dbReference type="ChEBI" id="CHEBI:57540"/>
    </ligand>
</feature>
<evidence type="ECO:0000313" key="9">
    <source>
        <dbReference type="Proteomes" id="UP001303760"/>
    </source>
</evidence>
<comment type="caution">
    <text evidence="8">The sequence shown here is derived from an EMBL/GenBank/DDBJ whole genome shotgun (WGS) entry which is preliminary data.</text>
</comment>
<dbReference type="PRINTS" id="PR00086">
    <property type="entry name" value="LLDHDRGNASE"/>
</dbReference>
<keyword evidence="1 4" id="KW-0560">Oxidoreductase</keyword>
<feature type="binding site" evidence="3">
    <location>
        <begin position="16"/>
        <end position="21"/>
    </location>
    <ligand>
        <name>NAD(+)</name>
        <dbReference type="ChEBI" id="CHEBI:57540"/>
    </ligand>
</feature>
<dbReference type="Gene3D" id="3.90.110.10">
    <property type="entry name" value="Lactate dehydrogenase/glycoside hydrolase, family 4, C-terminal"/>
    <property type="match status" value="1"/>
</dbReference>
<dbReference type="PANTHER" id="PTHR43128">
    <property type="entry name" value="L-2-HYDROXYCARBOXYLATE DEHYDROGENASE (NAD(P)(+))"/>
    <property type="match status" value="1"/>
</dbReference>
<dbReference type="InterPro" id="IPR001557">
    <property type="entry name" value="L-lactate/malate_DH"/>
</dbReference>
<gene>
    <name evidence="8" type="ORF">C8A03DRAFT_48302</name>
</gene>
<evidence type="ECO:0000256" key="3">
    <source>
        <dbReference type="PIRSR" id="PIRSR000102-3"/>
    </source>
</evidence>
<evidence type="ECO:0000256" key="5">
    <source>
        <dbReference type="SAM" id="Phobius"/>
    </source>
</evidence>
<dbReference type="SUPFAM" id="SSF56327">
    <property type="entry name" value="LDH C-terminal domain-like"/>
    <property type="match status" value="1"/>
</dbReference>
<dbReference type="Pfam" id="PF00056">
    <property type="entry name" value="Ldh_1_N"/>
    <property type="match status" value="1"/>
</dbReference>
<evidence type="ECO:0000259" key="7">
    <source>
        <dbReference type="Pfam" id="PF02866"/>
    </source>
</evidence>
<evidence type="ECO:0000259" key="6">
    <source>
        <dbReference type="Pfam" id="PF00056"/>
    </source>
</evidence>
<dbReference type="PANTHER" id="PTHR43128:SF16">
    <property type="entry name" value="L-LACTATE DEHYDROGENASE"/>
    <property type="match status" value="1"/>
</dbReference>
<comment type="similarity">
    <text evidence="4">Belongs to the LDH/MDH superfamily.</text>
</comment>
<feature type="transmembrane region" description="Helical" evidence="5">
    <location>
        <begin position="12"/>
        <end position="34"/>
    </location>
</feature>
<reference evidence="8" key="2">
    <citation type="submission" date="2023-05" db="EMBL/GenBank/DDBJ databases">
        <authorList>
            <consortium name="Lawrence Berkeley National Laboratory"/>
            <person name="Steindorff A."/>
            <person name="Hensen N."/>
            <person name="Bonometti L."/>
            <person name="Westerberg I."/>
            <person name="Brannstrom I.O."/>
            <person name="Guillou S."/>
            <person name="Cros-Aarteil S."/>
            <person name="Calhoun S."/>
            <person name="Haridas S."/>
            <person name="Kuo A."/>
            <person name="Mondo S."/>
            <person name="Pangilinan J."/>
            <person name="Riley R."/>
            <person name="Labutti K."/>
            <person name="Andreopoulos B."/>
            <person name="Lipzen A."/>
            <person name="Chen C."/>
            <person name="Yanf M."/>
            <person name="Daum C."/>
            <person name="Ng V."/>
            <person name="Clum A."/>
            <person name="Ohm R."/>
            <person name="Martin F."/>
            <person name="Silar P."/>
            <person name="Natvig D."/>
            <person name="Lalanne C."/>
            <person name="Gautier V."/>
            <person name="Ament-Velasquez S.L."/>
            <person name="Kruys A."/>
            <person name="Hutchinson M.I."/>
            <person name="Powell A.J."/>
            <person name="Barry K."/>
            <person name="Miller A.N."/>
            <person name="Grigoriev I.V."/>
            <person name="Debuchy R."/>
            <person name="Gladieux P."/>
            <person name="Thoren M.H."/>
            <person name="Johannesson H."/>
        </authorList>
    </citation>
    <scope>NUCLEOTIDE SEQUENCE</scope>
    <source>
        <strain evidence="8">CBS 532.94</strain>
    </source>
</reference>
<reference evidence="8" key="1">
    <citation type="journal article" date="2023" name="Mol. Phylogenet. Evol.">
        <title>Genome-scale phylogeny and comparative genomics of the fungal order Sordariales.</title>
        <authorList>
            <person name="Hensen N."/>
            <person name="Bonometti L."/>
            <person name="Westerberg I."/>
            <person name="Brannstrom I.O."/>
            <person name="Guillou S."/>
            <person name="Cros-Aarteil S."/>
            <person name="Calhoun S."/>
            <person name="Haridas S."/>
            <person name="Kuo A."/>
            <person name="Mondo S."/>
            <person name="Pangilinan J."/>
            <person name="Riley R."/>
            <person name="LaButti K."/>
            <person name="Andreopoulos B."/>
            <person name="Lipzen A."/>
            <person name="Chen C."/>
            <person name="Yan M."/>
            <person name="Daum C."/>
            <person name="Ng V."/>
            <person name="Clum A."/>
            <person name="Steindorff A."/>
            <person name="Ohm R.A."/>
            <person name="Martin F."/>
            <person name="Silar P."/>
            <person name="Natvig D.O."/>
            <person name="Lalanne C."/>
            <person name="Gautier V."/>
            <person name="Ament-Velasquez S.L."/>
            <person name="Kruys A."/>
            <person name="Hutchinson M.I."/>
            <person name="Powell A.J."/>
            <person name="Barry K."/>
            <person name="Miller A.N."/>
            <person name="Grigoriev I.V."/>
            <person name="Debuchy R."/>
            <person name="Gladieux P."/>
            <person name="Hiltunen Thoren M."/>
            <person name="Johannesson H."/>
        </authorList>
    </citation>
    <scope>NUCLEOTIDE SEQUENCE</scope>
    <source>
        <strain evidence="8">CBS 532.94</strain>
    </source>
</reference>
<evidence type="ECO:0000256" key="2">
    <source>
        <dbReference type="ARBA" id="ARBA00023027"/>
    </source>
</evidence>
<dbReference type="GO" id="GO:0006089">
    <property type="term" value="P:lactate metabolic process"/>
    <property type="evidence" value="ECO:0007669"/>
    <property type="project" value="TreeGrafter"/>
</dbReference>
<sequence length="313" mass="33412">MSAGNTMPSSRIAIVGVGQVGAAAGYALILGSVASELLLVDVKVDLRDGQVRDLSDVAYSINSNTRIRGATHHEAGQCDIVVITAGSKSSIGETNIQHTHRNVSIIRSIVTAMTPFRTDTIVLIVSNPVDLLTSIAQELSRLPKFQVFGSGTFLDSVRLRGLVADKAKIAASSVQLSVVGVQGDSQVVAWSTATINGMPIDKFLAPDAFPYADLANECKHRSESIIRAKGATPFGIGSIVSSICSSILVDRGDVRPISHFQPEFGCCFSMPVVLGRKGVARTVEMPLVKDELADIAKSAKRLRDTLERIRRDE</sequence>
<dbReference type="EMBL" id="MU860714">
    <property type="protein sequence ID" value="KAK4233008.1"/>
    <property type="molecule type" value="Genomic_DNA"/>
</dbReference>
<dbReference type="SUPFAM" id="SSF51735">
    <property type="entry name" value="NAD(P)-binding Rossmann-fold domains"/>
    <property type="match status" value="1"/>
</dbReference>
<dbReference type="Gene3D" id="3.40.50.720">
    <property type="entry name" value="NAD(P)-binding Rossmann-like Domain"/>
    <property type="match status" value="1"/>
</dbReference>
<dbReference type="CDD" id="cd00300">
    <property type="entry name" value="LDH_like"/>
    <property type="match status" value="1"/>
</dbReference>
<feature type="binding site" evidence="3">
    <location>
        <begin position="125"/>
        <end position="127"/>
    </location>
    <ligand>
        <name>NAD(+)</name>
        <dbReference type="ChEBI" id="CHEBI:57540"/>
    </ligand>
</feature>
<evidence type="ECO:0000256" key="1">
    <source>
        <dbReference type="ARBA" id="ARBA00023002"/>
    </source>
</evidence>
<organism evidence="8 9">
    <name type="scientific">Achaetomium macrosporum</name>
    <dbReference type="NCBI Taxonomy" id="79813"/>
    <lineage>
        <taxon>Eukaryota</taxon>
        <taxon>Fungi</taxon>
        <taxon>Dikarya</taxon>
        <taxon>Ascomycota</taxon>
        <taxon>Pezizomycotina</taxon>
        <taxon>Sordariomycetes</taxon>
        <taxon>Sordariomycetidae</taxon>
        <taxon>Sordariales</taxon>
        <taxon>Chaetomiaceae</taxon>
        <taxon>Achaetomium</taxon>
    </lineage>
</organism>
<keyword evidence="5" id="KW-1133">Transmembrane helix</keyword>
<dbReference type="InterPro" id="IPR015955">
    <property type="entry name" value="Lactate_DH/Glyco_Ohase_4_C"/>
</dbReference>
<dbReference type="Pfam" id="PF02866">
    <property type="entry name" value="Ldh_1_C"/>
    <property type="match status" value="1"/>
</dbReference>
<dbReference type="InterPro" id="IPR022383">
    <property type="entry name" value="Lactate/malate_DH_C"/>
</dbReference>
<keyword evidence="2 3" id="KW-0520">NAD</keyword>
<keyword evidence="5" id="KW-0812">Transmembrane</keyword>
<dbReference type="PIRSF" id="PIRSF000102">
    <property type="entry name" value="Lac_mal_DH"/>
    <property type="match status" value="1"/>
</dbReference>
<accession>A0AAN7C0D8</accession>
<feature type="domain" description="Lactate/malate dehydrogenase C-terminal" evidence="7">
    <location>
        <begin position="152"/>
        <end position="309"/>
    </location>
</feature>